<reference evidence="2 3" key="1">
    <citation type="submission" date="2019-07" db="EMBL/GenBank/DDBJ databases">
        <title>Sphingomonas AE3 Genome sequencing and assembly.</title>
        <authorList>
            <person name="Kim H."/>
        </authorList>
    </citation>
    <scope>NUCLEOTIDE SEQUENCE [LARGE SCALE GENOMIC DNA]</scope>
    <source>
        <strain evidence="2 3">AE3</strain>
    </source>
</reference>
<dbReference type="RefSeq" id="WP_147493673.1">
    <property type="nucleotide sequence ID" value="NZ_CP041659.1"/>
</dbReference>
<keyword evidence="1" id="KW-1133">Transmembrane helix</keyword>
<dbReference type="AlphaFoldDB" id="A0A516IQS2"/>
<dbReference type="KEGG" id="sxa:FMM02_04125"/>
<organism evidence="2 3">
    <name type="scientific">Sphingomonas xanthus</name>
    <dbReference type="NCBI Taxonomy" id="2594473"/>
    <lineage>
        <taxon>Bacteria</taxon>
        <taxon>Pseudomonadati</taxon>
        <taxon>Pseudomonadota</taxon>
        <taxon>Alphaproteobacteria</taxon>
        <taxon>Sphingomonadales</taxon>
        <taxon>Sphingomonadaceae</taxon>
        <taxon>Sphingomonas</taxon>
    </lineage>
</organism>
<dbReference type="EMBL" id="CP041659">
    <property type="protein sequence ID" value="QDP19219.1"/>
    <property type="molecule type" value="Genomic_DNA"/>
</dbReference>
<protein>
    <submittedName>
        <fullName evidence="2">Uncharacterized protein</fullName>
    </submittedName>
</protein>
<keyword evidence="1" id="KW-0472">Membrane</keyword>
<proteinExistence type="predicted"/>
<evidence type="ECO:0000313" key="3">
    <source>
        <dbReference type="Proteomes" id="UP000321857"/>
    </source>
</evidence>
<evidence type="ECO:0000256" key="1">
    <source>
        <dbReference type="SAM" id="Phobius"/>
    </source>
</evidence>
<sequence>MLSPLAYWAVLLAVSAYAFLRGKVDERGAAAVCLAATVATRLVHSPLSTRFSSVEIGVLIVDLLAFAGFTAIALRSRRFWPLWIAGLQLTTTMAHLMKAIEIDLYPQAYAAAARVWVYPIFLIIVVGTWRSDQRRKNAPTVALA</sequence>
<gene>
    <name evidence="2" type="ORF">FMM02_04125</name>
</gene>
<feature type="transmembrane region" description="Helical" evidence="1">
    <location>
        <begin position="109"/>
        <end position="129"/>
    </location>
</feature>
<keyword evidence="3" id="KW-1185">Reference proteome</keyword>
<dbReference type="Proteomes" id="UP000321857">
    <property type="component" value="Chromosome"/>
</dbReference>
<accession>A0A516IQS2</accession>
<evidence type="ECO:0000313" key="2">
    <source>
        <dbReference type="EMBL" id="QDP19219.1"/>
    </source>
</evidence>
<name>A0A516IQS2_9SPHN</name>
<dbReference type="OrthoDB" id="7188556at2"/>
<keyword evidence="1" id="KW-0812">Transmembrane</keyword>
<feature type="transmembrane region" description="Helical" evidence="1">
    <location>
        <begin position="56"/>
        <end position="74"/>
    </location>
</feature>